<gene>
    <name evidence="1" type="ORF">SAMN06269117_10239</name>
</gene>
<dbReference type="Pfam" id="PF02511">
    <property type="entry name" value="Thy1"/>
    <property type="match status" value="1"/>
</dbReference>
<protein>
    <submittedName>
        <fullName evidence="1">Thymidylate synthase complementing protein</fullName>
    </submittedName>
</protein>
<proteinExistence type="predicted"/>
<evidence type="ECO:0000313" key="1">
    <source>
        <dbReference type="EMBL" id="SMO35924.1"/>
    </source>
</evidence>
<dbReference type="OrthoDB" id="14172at2"/>
<reference evidence="1 2" key="1">
    <citation type="submission" date="2017-05" db="EMBL/GenBank/DDBJ databases">
        <authorList>
            <person name="Varghese N."/>
            <person name="Submissions S."/>
        </authorList>
    </citation>
    <scope>NUCLEOTIDE SEQUENCE [LARGE SCALE GENOMIC DNA]</scope>
    <source>
        <strain evidence="1 2">DSM 16304</strain>
    </source>
</reference>
<sequence length="128" mass="14667">MKVKLLSSTENFIKVIATAARVCYSGLPLEELLSRYSEEDDISLIKRVVGMGHLSVVEHAVFTFEVDRELKEELFKILMEKPYLKISERESSFIVSLNLRTALELISEMPELEFVNSLKEFIPGFLIP</sequence>
<dbReference type="AlphaFoldDB" id="A0A521AM62"/>
<dbReference type="GO" id="GO:0006231">
    <property type="term" value="P:dTMP biosynthetic process"/>
    <property type="evidence" value="ECO:0007669"/>
    <property type="project" value="InterPro"/>
</dbReference>
<keyword evidence="2" id="KW-1185">Reference proteome</keyword>
<dbReference type="Gene3D" id="3.30.1360.170">
    <property type="match status" value="1"/>
</dbReference>
<dbReference type="RefSeq" id="WP_142933630.1">
    <property type="nucleotide sequence ID" value="NZ_FXTM01000002.1"/>
</dbReference>
<dbReference type="SUPFAM" id="SSF69796">
    <property type="entry name" value="Thymidylate synthase-complementing protein Thy1"/>
    <property type="match status" value="1"/>
</dbReference>
<dbReference type="InterPro" id="IPR036098">
    <property type="entry name" value="Thymidylate_synthase_ThyX_sf"/>
</dbReference>
<dbReference type="GO" id="GO:0050660">
    <property type="term" value="F:flavin adenine dinucleotide binding"/>
    <property type="evidence" value="ECO:0007669"/>
    <property type="project" value="InterPro"/>
</dbReference>
<dbReference type="Proteomes" id="UP000317315">
    <property type="component" value="Unassembled WGS sequence"/>
</dbReference>
<name>A0A521AM62_9BACT</name>
<accession>A0A521AM62</accession>
<organism evidence="1 2">
    <name type="scientific">Balnearium lithotrophicum</name>
    <dbReference type="NCBI Taxonomy" id="223788"/>
    <lineage>
        <taxon>Bacteria</taxon>
        <taxon>Pseudomonadati</taxon>
        <taxon>Aquificota</taxon>
        <taxon>Aquificia</taxon>
        <taxon>Desulfurobacteriales</taxon>
        <taxon>Desulfurobacteriaceae</taxon>
        <taxon>Balnearium</taxon>
    </lineage>
</organism>
<dbReference type="InterPro" id="IPR003669">
    <property type="entry name" value="Thymidylate_synthase_ThyX"/>
</dbReference>
<dbReference type="EMBL" id="FXTM01000002">
    <property type="protein sequence ID" value="SMO35924.1"/>
    <property type="molecule type" value="Genomic_DNA"/>
</dbReference>
<dbReference type="GO" id="GO:0050797">
    <property type="term" value="F:thymidylate synthase (FAD) activity"/>
    <property type="evidence" value="ECO:0007669"/>
    <property type="project" value="InterPro"/>
</dbReference>
<evidence type="ECO:0000313" key="2">
    <source>
        <dbReference type="Proteomes" id="UP000317315"/>
    </source>
</evidence>